<sequence length="391" mass="42563">MEPFEQQGRVLRERYAELAAAAPKARIRNLAAQMHVSELELVLAGCGGISPRMLREPPQDVFRRLGELGRVMALTRNEWCVHERHGRYEDIRAGKSMGIVLGPDIDLRMFFSHWKYTVAVDDGQRRSLQFFDAQGEAVHKVYCTDASDVQAYEALASSLLDPEPAWPQLAQAAGMGRPAQGVAAAVGVDTDAMSAADADADVAGADAAGVAATEAGAPMPVPDKIEPAAGLRNEWLAMKDTHEFAGLLKRHKLSRLAALREAGTDLAQPVPNDTIERMLHAVVERGTSIMCFVGNCGMVQIHSGPIEHLLRTGPWFNVLEPHFNLHLDTTAIESTWIVNRPSDDGWITSLEGYTAGGELIVQFFGARKPGIPELAAWRELMVGYCPVPLAA</sequence>
<comment type="caution">
    <text evidence="2">The sequence shown here is derived from an EMBL/GenBank/DDBJ whole genome shotgun (WGS) entry which is preliminary data.</text>
</comment>
<protein>
    <submittedName>
        <fullName evidence="2">Hemin-degrading factor</fullName>
    </submittedName>
</protein>
<proteinExistence type="predicted"/>
<keyword evidence="3" id="KW-1185">Reference proteome</keyword>
<dbReference type="CDD" id="cd16831">
    <property type="entry name" value="HemS-like_C"/>
    <property type="match status" value="1"/>
</dbReference>
<dbReference type="InterPro" id="IPR053733">
    <property type="entry name" value="Heme_Transport_Util_sf"/>
</dbReference>
<dbReference type="RefSeq" id="WP_246600508.1">
    <property type="nucleotide sequence ID" value="NZ_JAHTBN010000003.1"/>
</dbReference>
<evidence type="ECO:0000313" key="3">
    <source>
        <dbReference type="Proteomes" id="UP001595848"/>
    </source>
</evidence>
<dbReference type="EMBL" id="JBHSBV010000002">
    <property type="protein sequence ID" value="MFC4200447.1"/>
    <property type="molecule type" value="Genomic_DNA"/>
</dbReference>
<organism evidence="2 3">
    <name type="scientific">Candidimonas humi</name>
    <dbReference type="NCBI Taxonomy" id="683355"/>
    <lineage>
        <taxon>Bacteria</taxon>
        <taxon>Pseudomonadati</taxon>
        <taxon>Pseudomonadota</taxon>
        <taxon>Betaproteobacteria</taxon>
        <taxon>Burkholderiales</taxon>
        <taxon>Alcaligenaceae</taxon>
        <taxon>Candidimonas</taxon>
    </lineage>
</organism>
<dbReference type="Proteomes" id="UP001595848">
    <property type="component" value="Unassembled WGS sequence"/>
</dbReference>
<dbReference type="InterPro" id="IPR007845">
    <property type="entry name" value="HemS/ChuX_dom"/>
</dbReference>
<name>A0ABV8NW49_9BURK</name>
<gene>
    <name evidence="2" type="ORF">ACFOY1_05730</name>
</gene>
<dbReference type="Gene3D" id="3.40.1570.10">
    <property type="entry name" value="HemS/ChuS/ChuX like domains"/>
    <property type="match status" value="2"/>
</dbReference>
<dbReference type="SUPFAM" id="SSF144064">
    <property type="entry name" value="Heme iron utilization protein-like"/>
    <property type="match status" value="2"/>
</dbReference>
<dbReference type="Pfam" id="PF05171">
    <property type="entry name" value="HemS"/>
    <property type="match status" value="2"/>
</dbReference>
<dbReference type="CDD" id="cd16830">
    <property type="entry name" value="HemS-like_N"/>
    <property type="match status" value="1"/>
</dbReference>
<reference evidence="3" key="1">
    <citation type="journal article" date="2019" name="Int. J. Syst. Evol. Microbiol.">
        <title>The Global Catalogue of Microorganisms (GCM) 10K type strain sequencing project: providing services to taxonomists for standard genome sequencing and annotation.</title>
        <authorList>
            <consortium name="The Broad Institute Genomics Platform"/>
            <consortium name="The Broad Institute Genome Sequencing Center for Infectious Disease"/>
            <person name="Wu L."/>
            <person name="Ma J."/>
        </authorList>
    </citation>
    <scope>NUCLEOTIDE SEQUENCE [LARGE SCALE GENOMIC DNA]</scope>
    <source>
        <strain evidence="3">LMG 24813</strain>
    </source>
</reference>
<feature type="domain" description="Haemin-degrading HemS/ChuX" evidence="1">
    <location>
        <begin position="36"/>
        <end position="159"/>
    </location>
</feature>
<feature type="domain" description="Haemin-degrading HemS/ChuX" evidence="1">
    <location>
        <begin position="252"/>
        <end position="381"/>
    </location>
</feature>
<accession>A0ABV8NW49</accession>
<evidence type="ECO:0000313" key="2">
    <source>
        <dbReference type="EMBL" id="MFC4200447.1"/>
    </source>
</evidence>
<evidence type="ECO:0000259" key="1">
    <source>
        <dbReference type="Pfam" id="PF05171"/>
    </source>
</evidence>